<evidence type="ECO:0000256" key="5">
    <source>
        <dbReference type="ARBA" id="ARBA00022989"/>
    </source>
</evidence>
<dbReference type="Pfam" id="PF00924">
    <property type="entry name" value="MS_channel_2nd"/>
    <property type="match status" value="1"/>
</dbReference>
<dbReference type="EMBL" id="CP036526">
    <property type="protein sequence ID" value="QDT08138.1"/>
    <property type="molecule type" value="Genomic_DNA"/>
</dbReference>
<evidence type="ECO:0000313" key="11">
    <source>
        <dbReference type="EMBL" id="QDT08138.1"/>
    </source>
</evidence>
<feature type="domain" description="Mechanosensitive ion channel MscS" evidence="9">
    <location>
        <begin position="153"/>
        <end position="218"/>
    </location>
</feature>
<keyword evidence="5 8" id="KW-1133">Transmembrane helix</keyword>
<dbReference type="GO" id="GO:0008381">
    <property type="term" value="F:mechanosensitive monoatomic ion channel activity"/>
    <property type="evidence" value="ECO:0007669"/>
    <property type="project" value="InterPro"/>
</dbReference>
<dbReference type="InterPro" id="IPR045275">
    <property type="entry name" value="MscS_archaea/bacteria_type"/>
</dbReference>
<accession>A0A517NLZ0</accession>
<comment type="subcellular location">
    <subcellularLocation>
        <location evidence="1">Cell membrane</location>
        <topology evidence="1">Multi-pass membrane protein</topology>
    </subcellularLocation>
</comment>
<dbReference type="Gene3D" id="1.10.287.1260">
    <property type="match status" value="1"/>
</dbReference>
<dbReference type="InterPro" id="IPR023408">
    <property type="entry name" value="MscS_beta-dom_sf"/>
</dbReference>
<evidence type="ECO:0000256" key="3">
    <source>
        <dbReference type="ARBA" id="ARBA00022475"/>
    </source>
</evidence>
<evidence type="ECO:0000256" key="1">
    <source>
        <dbReference type="ARBA" id="ARBA00004651"/>
    </source>
</evidence>
<evidence type="ECO:0000259" key="9">
    <source>
        <dbReference type="Pfam" id="PF00924"/>
    </source>
</evidence>
<evidence type="ECO:0000256" key="4">
    <source>
        <dbReference type="ARBA" id="ARBA00022692"/>
    </source>
</evidence>
<gene>
    <name evidence="11" type="primary">mscS_1</name>
    <name evidence="11" type="ORF">K239x_00700</name>
</gene>
<evidence type="ECO:0000259" key="10">
    <source>
        <dbReference type="Pfam" id="PF21082"/>
    </source>
</evidence>
<dbReference type="OrthoDB" id="9809206at2"/>
<evidence type="ECO:0000256" key="2">
    <source>
        <dbReference type="ARBA" id="ARBA00008017"/>
    </source>
</evidence>
<keyword evidence="3" id="KW-1003">Cell membrane</keyword>
<dbReference type="InterPro" id="IPR049278">
    <property type="entry name" value="MS_channel_C"/>
</dbReference>
<dbReference type="SUPFAM" id="SSF50182">
    <property type="entry name" value="Sm-like ribonucleoproteins"/>
    <property type="match status" value="1"/>
</dbReference>
<sequence>MPAGSIAKFDSLRLQGRTLHVATELTALADETDIDGAIDKVHQTAVESVQSITNGDFSIFIGLAKNYVLPGAIALAVLFFGYLFAKYLSRIASRPVCRRVDETLGKFLDRVIFYAVMLGVTALVMNQIGIKMSGAAAVVAAMGFAIGLAFQGTLSNFAAGILLMVFRPFKVGDVVNAAGVVGKVDEIDLFTTVLDTPDNRRIIVPNSSISGGTIENVSFHSHRRVEVMVGVDYTADLKTTRAALQSALDMFAAQTIQGDKRGGQVILSNLGDSAVEWKVRMWVASADYWPLHESLVGEVKERLDSYGIGIPFPQLDVHISQNDSGEAADSPSRKRPRVRTAAQNYPHAA</sequence>
<feature type="transmembrane region" description="Helical" evidence="8">
    <location>
        <begin position="67"/>
        <end position="85"/>
    </location>
</feature>
<dbReference type="InterPro" id="IPR011066">
    <property type="entry name" value="MscS_channel_C_sf"/>
</dbReference>
<dbReference type="SUPFAM" id="SSF82689">
    <property type="entry name" value="Mechanosensitive channel protein MscS (YggB), C-terminal domain"/>
    <property type="match status" value="1"/>
</dbReference>
<evidence type="ECO:0000256" key="7">
    <source>
        <dbReference type="SAM" id="MobiDB-lite"/>
    </source>
</evidence>
<comment type="similarity">
    <text evidence="2">Belongs to the MscS (TC 1.A.23) family.</text>
</comment>
<dbReference type="Gene3D" id="3.30.70.100">
    <property type="match status" value="1"/>
</dbReference>
<keyword evidence="4 8" id="KW-0812">Transmembrane</keyword>
<name>A0A517NLZ0_9BACT</name>
<feature type="transmembrane region" description="Helical" evidence="8">
    <location>
        <begin position="136"/>
        <end position="166"/>
    </location>
</feature>
<evidence type="ECO:0000256" key="6">
    <source>
        <dbReference type="ARBA" id="ARBA00023136"/>
    </source>
</evidence>
<dbReference type="Pfam" id="PF21082">
    <property type="entry name" value="MS_channel_3rd"/>
    <property type="match status" value="1"/>
</dbReference>
<dbReference type="GO" id="GO:0005886">
    <property type="term" value="C:plasma membrane"/>
    <property type="evidence" value="ECO:0007669"/>
    <property type="project" value="UniProtKB-SubCell"/>
</dbReference>
<dbReference type="Proteomes" id="UP000319817">
    <property type="component" value="Chromosome"/>
</dbReference>
<organism evidence="11 12">
    <name type="scientific">Stieleria marina</name>
    <dbReference type="NCBI Taxonomy" id="1930275"/>
    <lineage>
        <taxon>Bacteria</taxon>
        <taxon>Pseudomonadati</taxon>
        <taxon>Planctomycetota</taxon>
        <taxon>Planctomycetia</taxon>
        <taxon>Pirellulales</taxon>
        <taxon>Pirellulaceae</taxon>
        <taxon>Stieleria</taxon>
    </lineage>
</organism>
<dbReference type="InterPro" id="IPR006685">
    <property type="entry name" value="MscS_channel_2nd"/>
</dbReference>
<feature type="domain" description="Mechanosensitive ion channel MscS C-terminal" evidence="10">
    <location>
        <begin position="225"/>
        <end position="310"/>
    </location>
</feature>
<dbReference type="AlphaFoldDB" id="A0A517NLZ0"/>
<dbReference type="PANTHER" id="PTHR30221:SF1">
    <property type="entry name" value="SMALL-CONDUCTANCE MECHANOSENSITIVE CHANNEL"/>
    <property type="match status" value="1"/>
</dbReference>
<dbReference type="InterPro" id="IPR011014">
    <property type="entry name" value="MscS_channel_TM-2"/>
</dbReference>
<evidence type="ECO:0000313" key="12">
    <source>
        <dbReference type="Proteomes" id="UP000319817"/>
    </source>
</evidence>
<dbReference type="SUPFAM" id="SSF82861">
    <property type="entry name" value="Mechanosensitive channel protein MscS (YggB), transmembrane region"/>
    <property type="match status" value="1"/>
</dbReference>
<feature type="transmembrane region" description="Helical" evidence="8">
    <location>
        <begin position="111"/>
        <end position="130"/>
    </location>
</feature>
<protein>
    <submittedName>
        <fullName evidence="11">Small-conductance mechanosensitive channel</fullName>
    </submittedName>
</protein>
<dbReference type="Gene3D" id="2.30.30.60">
    <property type="match status" value="1"/>
</dbReference>
<dbReference type="PANTHER" id="PTHR30221">
    <property type="entry name" value="SMALL-CONDUCTANCE MECHANOSENSITIVE CHANNEL"/>
    <property type="match status" value="1"/>
</dbReference>
<keyword evidence="6 8" id="KW-0472">Membrane</keyword>
<dbReference type="InterPro" id="IPR010920">
    <property type="entry name" value="LSM_dom_sf"/>
</dbReference>
<proteinExistence type="inferred from homology"/>
<feature type="region of interest" description="Disordered" evidence="7">
    <location>
        <begin position="322"/>
        <end position="349"/>
    </location>
</feature>
<reference evidence="11 12" key="1">
    <citation type="submission" date="2019-02" db="EMBL/GenBank/DDBJ databases">
        <title>Deep-cultivation of Planctomycetes and their phenomic and genomic characterization uncovers novel biology.</title>
        <authorList>
            <person name="Wiegand S."/>
            <person name="Jogler M."/>
            <person name="Boedeker C."/>
            <person name="Pinto D."/>
            <person name="Vollmers J."/>
            <person name="Rivas-Marin E."/>
            <person name="Kohn T."/>
            <person name="Peeters S.H."/>
            <person name="Heuer A."/>
            <person name="Rast P."/>
            <person name="Oberbeckmann S."/>
            <person name="Bunk B."/>
            <person name="Jeske O."/>
            <person name="Meyerdierks A."/>
            <person name="Storesund J.E."/>
            <person name="Kallscheuer N."/>
            <person name="Luecker S."/>
            <person name="Lage O.M."/>
            <person name="Pohl T."/>
            <person name="Merkel B.J."/>
            <person name="Hornburger P."/>
            <person name="Mueller R.-W."/>
            <person name="Bruemmer F."/>
            <person name="Labrenz M."/>
            <person name="Spormann A.M."/>
            <person name="Op den Camp H."/>
            <person name="Overmann J."/>
            <person name="Amann R."/>
            <person name="Jetten M.S.M."/>
            <person name="Mascher T."/>
            <person name="Medema M.H."/>
            <person name="Devos D.P."/>
            <person name="Kaster A.-K."/>
            <person name="Ovreas L."/>
            <person name="Rohde M."/>
            <person name="Galperin M.Y."/>
            <person name="Jogler C."/>
        </authorList>
    </citation>
    <scope>NUCLEOTIDE SEQUENCE [LARGE SCALE GENOMIC DNA]</scope>
    <source>
        <strain evidence="11 12">K23_9</strain>
    </source>
</reference>
<evidence type="ECO:0000256" key="8">
    <source>
        <dbReference type="SAM" id="Phobius"/>
    </source>
</evidence>
<keyword evidence="12" id="KW-1185">Reference proteome</keyword>